<protein>
    <submittedName>
        <fullName evidence="2">Uncharacterized protein</fullName>
    </submittedName>
</protein>
<organism evidence="2 3">
    <name type="scientific">Ramazzottius varieornatus</name>
    <name type="common">Water bear</name>
    <name type="synonym">Tardigrade</name>
    <dbReference type="NCBI Taxonomy" id="947166"/>
    <lineage>
        <taxon>Eukaryota</taxon>
        <taxon>Metazoa</taxon>
        <taxon>Ecdysozoa</taxon>
        <taxon>Tardigrada</taxon>
        <taxon>Eutardigrada</taxon>
        <taxon>Parachela</taxon>
        <taxon>Hypsibioidea</taxon>
        <taxon>Ramazzottiidae</taxon>
        <taxon>Ramazzottius</taxon>
    </lineage>
</organism>
<dbReference type="AlphaFoldDB" id="A0A1D1UQB2"/>
<feature type="compositionally biased region" description="Basic and acidic residues" evidence="1">
    <location>
        <begin position="129"/>
        <end position="150"/>
    </location>
</feature>
<comment type="caution">
    <text evidence="2">The sequence shown here is derived from an EMBL/GenBank/DDBJ whole genome shotgun (WGS) entry which is preliminary data.</text>
</comment>
<evidence type="ECO:0000256" key="1">
    <source>
        <dbReference type="SAM" id="MobiDB-lite"/>
    </source>
</evidence>
<dbReference type="OrthoDB" id="10449544at2759"/>
<keyword evidence="3" id="KW-1185">Reference proteome</keyword>
<gene>
    <name evidence="2" type="primary">RvY_02984-1</name>
    <name evidence="2" type="synonym">RvY_02984.1</name>
    <name evidence="2" type="ORF">RvY_02984</name>
</gene>
<reference evidence="2 3" key="1">
    <citation type="journal article" date="2016" name="Nat. Commun.">
        <title>Extremotolerant tardigrade genome and improved radiotolerance of human cultured cells by tardigrade-unique protein.</title>
        <authorList>
            <person name="Hashimoto T."/>
            <person name="Horikawa D.D."/>
            <person name="Saito Y."/>
            <person name="Kuwahara H."/>
            <person name="Kozuka-Hata H."/>
            <person name="Shin-I T."/>
            <person name="Minakuchi Y."/>
            <person name="Ohishi K."/>
            <person name="Motoyama A."/>
            <person name="Aizu T."/>
            <person name="Enomoto A."/>
            <person name="Kondo K."/>
            <person name="Tanaka S."/>
            <person name="Hara Y."/>
            <person name="Koshikawa S."/>
            <person name="Sagara H."/>
            <person name="Miura T."/>
            <person name="Yokobori S."/>
            <person name="Miyagawa K."/>
            <person name="Suzuki Y."/>
            <person name="Kubo T."/>
            <person name="Oyama M."/>
            <person name="Kohara Y."/>
            <person name="Fujiyama A."/>
            <person name="Arakawa K."/>
            <person name="Katayama T."/>
            <person name="Toyoda A."/>
            <person name="Kunieda T."/>
        </authorList>
    </citation>
    <scope>NUCLEOTIDE SEQUENCE [LARGE SCALE GENOMIC DNA]</scope>
    <source>
        <strain evidence="2 3">YOKOZUNA-1</strain>
    </source>
</reference>
<dbReference type="EMBL" id="BDGG01000001">
    <property type="protein sequence ID" value="GAU90585.1"/>
    <property type="molecule type" value="Genomic_DNA"/>
</dbReference>
<dbReference type="Proteomes" id="UP000186922">
    <property type="component" value="Unassembled WGS sequence"/>
</dbReference>
<name>A0A1D1UQB2_RAMVA</name>
<feature type="region of interest" description="Disordered" evidence="1">
    <location>
        <begin position="129"/>
        <end position="184"/>
    </location>
</feature>
<sequence>MAVSSSAVFDSRATGSWVSLHVFVADGKSLAVNPNSGLAGVMDCLRTAIKETGVLDKDHLELCDEYGKLVNPSDFPPLMMLSSFLRPTVTDAFFVPFRVERDAGKQILRVEPLLNDVEKNEPEMMQRLRKENRIPRERKGGNFAQKDDGLGTRQNGQEGEPLARGASAAKRNVGKVVASKSGQR</sequence>
<evidence type="ECO:0000313" key="3">
    <source>
        <dbReference type="Proteomes" id="UP000186922"/>
    </source>
</evidence>
<accession>A0A1D1UQB2</accession>
<proteinExistence type="predicted"/>
<evidence type="ECO:0000313" key="2">
    <source>
        <dbReference type="EMBL" id="GAU90585.1"/>
    </source>
</evidence>